<protein>
    <submittedName>
        <fullName evidence="2">Uncharacterized protein</fullName>
    </submittedName>
</protein>
<evidence type="ECO:0000256" key="1">
    <source>
        <dbReference type="SAM" id="MobiDB-lite"/>
    </source>
</evidence>
<name>A0A5B9QIL6_9BACT</name>
<organism evidence="2 3">
    <name type="scientific">Bythopirellula goksoeyrii</name>
    <dbReference type="NCBI Taxonomy" id="1400387"/>
    <lineage>
        <taxon>Bacteria</taxon>
        <taxon>Pseudomonadati</taxon>
        <taxon>Planctomycetota</taxon>
        <taxon>Planctomycetia</taxon>
        <taxon>Pirellulales</taxon>
        <taxon>Lacipirellulaceae</taxon>
        <taxon>Bythopirellula</taxon>
    </lineage>
</organism>
<dbReference type="AlphaFoldDB" id="A0A5B9QIL6"/>
<sequence>MVHLSRSDKQSVRYRQFQEGYAKVPAVQLRALLEGYRQRIFRRDEVRVFAATWEAAALHRDSKVSLYRILNCNAKHHPRHRRMSHVEIDSAASKLATQLPKLEQQLAECNDDCQWSATTKPVARRVLRHVARGGATTVEALFYFAFFMCRIPQRKPMQRLRPQEHYARFRYADFQEWTGVLRTSQSRLLQRILDRGFLNTEEVHKQNENVYGQLYIDGPMLSLVRPRQSNCRRRRGRIKANTPPPQKMTTPLEGIGNTPFKMRATLINGNPKTEIKRPEKALKLKEGHFACHADAELRRIALRAAQMAEQCQSQAA</sequence>
<proteinExistence type="predicted"/>
<feature type="region of interest" description="Disordered" evidence="1">
    <location>
        <begin position="233"/>
        <end position="257"/>
    </location>
</feature>
<gene>
    <name evidence="2" type="ORF">Pr1d_47070</name>
</gene>
<dbReference type="OrthoDB" id="9825266at2"/>
<evidence type="ECO:0000313" key="2">
    <source>
        <dbReference type="EMBL" id="QEG37365.1"/>
    </source>
</evidence>
<evidence type="ECO:0000313" key="3">
    <source>
        <dbReference type="Proteomes" id="UP000323917"/>
    </source>
</evidence>
<dbReference type="KEGG" id="bgok:Pr1d_47070"/>
<accession>A0A5B9QIL6</accession>
<reference evidence="2 3" key="1">
    <citation type="submission" date="2019-08" db="EMBL/GenBank/DDBJ databases">
        <title>Deep-cultivation of Planctomycetes and their phenomic and genomic characterization uncovers novel biology.</title>
        <authorList>
            <person name="Wiegand S."/>
            <person name="Jogler M."/>
            <person name="Boedeker C."/>
            <person name="Pinto D."/>
            <person name="Vollmers J."/>
            <person name="Rivas-Marin E."/>
            <person name="Kohn T."/>
            <person name="Peeters S.H."/>
            <person name="Heuer A."/>
            <person name="Rast P."/>
            <person name="Oberbeckmann S."/>
            <person name="Bunk B."/>
            <person name="Jeske O."/>
            <person name="Meyerdierks A."/>
            <person name="Storesund J.E."/>
            <person name="Kallscheuer N."/>
            <person name="Luecker S."/>
            <person name="Lage O.M."/>
            <person name="Pohl T."/>
            <person name="Merkel B.J."/>
            <person name="Hornburger P."/>
            <person name="Mueller R.-W."/>
            <person name="Bruemmer F."/>
            <person name="Labrenz M."/>
            <person name="Spormann A.M."/>
            <person name="Op den Camp H."/>
            <person name="Overmann J."/>
            <person name="Amann R."/>
            <person name="Jetten M.S.M."/>
            <person name="Mascher T."/>
            <person name="Medema M.H."/>
            <person name="Devos D.P."/>
            <person name="Kaster A.-K."/>
            <person name="Ovreas L."/>
            <person name="Rohde M."/>
            <person name="Galperin M.Y."/>
            <person name="Jogler C."/>
        </authorList>
    </citation>
    <scope>NUCLEOTIDE SEQUENCE [LARGE SCALE GENOMIC DNA]</scope>
    <source>
        <strain evidence="2 3">Pr1d</strain>
    </source>
</reference>
<dbReference type="Proteomes" id="UP000323917">
    <property type="component" value="Chromosome"/>
</dbReference>
<keyword evidence="3" id="KW-1185">Reference proteome</keyword>
<dbReference type="RefSeq" id="WP_148075613.1">
    <property type="nucleotide sequence ID" value="NZ_CP042913.1"/>
</dbReference>
<dbReference type="EMBL" id="CP042913">
    <property type="protein sequence ID" value="QEG37365.1"/>
    <property type="molecule type" value="Genomic_DNA"/>
</dbReference>